<dbReference type="AlphaFoldDB" id="A0A6H5I0P0"/>
<proteinExistence type="predicted"/>
<gene>
    <name evidence="1" type="ORF">TBRA_LOCUS2753</name>
</gene>
<feature type="non-terminal residue" evidence="1">
    <location>
        <position position="1"/>
    </location>
</feature>
<name>A0A6H5I0P0_9HYME</name>
<organism evidence="1 2">
    <name type="scientific">Trichogramma brassicae</name>
    <dbReference type="NCBI Taxonomy" id="86971"/>
    <lineage>
        <taxon>Eukaryota</taxon>
        <taxon>Metazoa</taxon>
        <taxon>Ecdysozoa</taxon>
        <taxon>Arthropoda</taxon>
        <taxon>Hexapoda</taxon>
        <taxon>Insecta</taxon>
        <taxon>Pterygota</taxon>
        <taxon>Neoptera</taxon>
        <taxon>Endopterygota</taxon>
        <taxon>Hymenoptera</taxon>
        <taxon>Apocrita</taxon>
        <taxon>Proctotrupomorpha</taxon>
        <taxon>Chalcidoidea</taxon>
        <taxon>Trichogrammatidae</taxon>
        <taxon>Trichogramma</taxon>
    </lineage>
</organism>
<reference evidence="1 2" key="1">
    <citation type="submission" date="2020-02" db="EMBL/GenBank/DDBJ databases">
        <authorList>
            <person name="Ferguson B K."/>
        </authorList>
    </citation>
    <scope>NUCLEOTIDE SEQUENCE [LARGE SCALE GENOMIC DNA]</scope>
</reference>
<feature type="non-terminal residue" evidence="1">
    <location>
        <position position="111"/>
    </location>
</feature>
<evidence type="ECO:0000313" key="1">
    <source>
        <dbReference type="EMBL" id="CAB0030764.1"/>
    </source>
</evidence>
<sequence>HLPPPSAFHSCFPRGGSLRHGSSFGSSSIPHCNEGSVEPLHPAAHRFVHKSPLSRLPYTVGECVHVRDTQTTLPRGGSKPGTHEPHRLQALQKLLVASDGEPVRPQCLTPI</sequence>
<protein>
    <submittedName>
        <fullName evidence="1">Uncharacterized protein</fullName>
    </submittedName>
</protein>
<dbReference type="Proteomes" id="UP000479190">
    <property type="component" value="Unassembled WGS sequence"/>
</dbReference>
<keyword evidence="2" id="KW-1185">Reference proteome</keyword>
<dbReference type="EMBL" id="CADCXV010000543">
    <property type="protein sequence ID" value="CAB0030764.1"/>
    <property type="molecule type" value="Genomic_DNA"/>
</dbReference>
<evidence type="ECO:0000313" key="2">
    <source>
        <dbReference type="Proteomes" id="UP000479190"/>
    </source>
</evidence>
<accession>A0A6H5I0P0</accession>